<dbReference type="Proteomes" id="UP001286313">
    <property type="component" value="Unassembled WGS sequence"/>
</dbReference>
<evidence type="ECO:0000313" key="1">
    <source>
        <dbReference type="EMBL" id="KAK3894562.1"/>
    </source>
</evidence>
<gene>
    <name evidence="1" type="ORF">Pcinc_001718</name>
</gene>
<dbReference type="EMBL" id="JAWQEG010000106">
    <property type="protein sequence ID" value="KAK3894562.1"/>
    <property type="molecule type" value="Genomic_DNA"/>
</dbReference>
<sequence>MFLASVSVRGDGECECGLVVQEGNRAHQLYILSNTLTLDTCRSYIPCHRFCAQQFLDKTNGGQLLQKFEDMETSLGDFLCGQLATRGLPHFPPSQVYVYMSMCHQDWEWVEERTREPLCCFHAHYASCRQLGAINTKIISTPDLRTSRDPPVHHEQRVISIQPVTPSPPQSQPPSVANI</sequence>
<reference evidence="1" key="1">
    <citation type="submission" date="2023-10" db="EMBL/GenBank/DDBJ databases">
        <title>Genome assemblies of two species of porcelain crab, Petrolisthes cinctipes and Petrolisthes manimaculis (Anomura: Porcellanidae).</title>
        <authorList>
            <person name="Angst P."/>
        </authorList>
    </citation>
    <scope>NUCLEOTIDE SEQUENCE</scope>
    <source>
        <strain evidence="1">PB745_01</strain>
        <tissue evidence="1">Gill</tissue>
    </source>
</reference>
<accession>A0AAE1L4B1</accession>
<comment type="caution">
    <text evidence="1">The sequence shown here is derived from an EMBL/GenBank/DDBJ whole genome shotgun (WGS) entry which is preliminary data.</text>
</comment>
<protein>
    <submittedName>
        <fullName evidence="1">Uncharacterized protein</fullName>
    </submittedName>
</protein>
<name>A0AAE1L4B1_PETCI</name>
<organism evidence="1 2">
    <name type="scientific">Petrolisthes cinctipes</name>
    <name type="common">Flat porcelain crab</name>
    <dbReference type="NCBI Taxonomy" id="88211"/>
    <lineage>
        <taxon>Eukaryota</taxon>
        <taxon>Metazoa</taxon>
        <taxon>Ecdysozoa</taxon>
        <taxon>Arthropoda</taxon>
        <taxon>Crustacea</taxon>
        <taxon>Multicrustacea</taxon>
        <taxon>Malacostraca</taxon>
        <taxon>Eumalacostraca</taxon>
        <taxon>Eucarida</taxon>
        <taxon>Decapoda</taxon>
        <taxon>Pleocyemata</taxon>
        <taxon>Anomura</taxon>
        <taxon>Galatheoidea</taxon>
        <taxon>Porcellanidae</taxon>
        <taxon>Petrolisthes</taxon>
    </lineage>
</organism>
<keyword evidence="2" id="KW-1185">Reference proteome</keyword>
<dbReference type="AlphaFoldDB" id="A0AAE1L4B1"/>
<evidence type="ECO:0000313" key="2">
    <source>
        <dbReference type="Proteomes" id="UP001286313"/>
    </source>
</evidence>
<proteinExistence type="predicted"/>